<evidence type="ECO:0000259" key="8">
    <source>
        <dbReference type="PROSITE" id="PS50157"/>
    </source>
</evidence>
<evidence type="ECO:0000256" key="3">
    <source>
        <dbReference type="ARBA" id="ARBA00022737"/>
    </source>
</evidence>
<organism evidence="9 10">
    <name type="scientific">Paralvinella palmiformis</name>
    <dbReference type="NCBI Taxonomy" id="53620"/>
    <lineage>
        <taxon>Eukaryota</taxon>
        <taxon>Metazoa</taxon>
        <taxon>Spiralia</taxon>
        <taxon>Lophotrochozoa</taxon>
        <taxon>Annelida</taxon>
        <taxon>Polychaeta</taxon>
        <taxon>Sedentaria</taxon>
        <taxon>Canalipalpata</taxon>
        <taxon>Terebellida</taxon>
        <taxon>Terebelliformia</taxon>
        <taxon>Alvinellidae</taxon>
        <taxon>Paralvinella</taxon>
    </lineage>
</organism>
<evidence type="ECO:0000256" key="1">
    <source>
        <dbReference type="ARBA" id="ARBA00004123"/>
    </source>
</evidence>
<keyword evidence="10" id="KW-1185">Reference proteome</keyword>
<accession>A0AAD9K9B6</accession>
<evidence type="ECO:0000256" key="4">
    <source>
        <dbReference type="ARBA" id="ARBA00022771"/>
    </source>
</evidence>
<dbReference type="PANTHER" id="PTHR24388">
    <property type="entry name" value="ZINC FINGER PROTEIN"/>
    <property type="match status" value="1"/>
</dbReference>
<feature type="domain" description="C2H2-type" evidence="8">
    <location>
        <begin position="216"/>
        <end position="240"/>
    </location>
</feature>
<proteinExistence type="predicted"/>
<evidence type="ECO:0000256" key="6">
    <source>
        <dbReference type="ARBA" id="ARBA00023242"/>
    </source>
</evidence>
<keyword evidence="5" id="KW-0862">Zinc</keyword>
<sequence length="656" mass="75395">MHVAGIAKKLEGGSEAVKMNIKRHTDAICFSLQGLERLCDIWQCSFVKLEDEITNSSESISRGLHSAPSVRPRRKSKKLIGRLRKKWKRPVVIIGQQVMSNTSEKEEQICIESTSDYEQRCKSSGSVYKNDVTGVLKDDTNFCEKSHGSVESGFSAAEWDELATVESLRVKNPGNEVKSWKRGKRLSVHADSELYALNKAAILDMKGKAENSDAKQECLICGEVFVQEHNLPRHIKHYHSVSVKEYKEFLRSPTEERREKIAAFWQMARLEKEHEFRECKSSMLCQFCGELQDGTLAMRYHLKIKHSEEAGVTDQTQNYFMVGHHKEDASEQKHKYPCRYCGLMLAFICSRSRHENYYCTMNPSKKKLFCCSRCSKCFTNRRELQQHKLTHQPDDSRFVCDVCGKVRNTKSGLYQHKLKDHSGMADRFSCHICQKTFFTKDKYQRHLTVHVDLRPFVCELCGKTFKTKQAVTKHQRSVHSNKYPYHCDKCGHGVEKIQYLKSHRCGHVRRSQAEDNGMSTEPVQHSITKMMRLESDDQHLMDTDQTDKAQPQYVLSGAPPVFNTQQMSYLDLNQVAAQADNQQYMPQQPISQAYALPVGISLSQYSHVNYLQIPETERQQVITADMLNDNVNVSHINPNEIPGYNTNKIVSQVAHY</sequence>
<evidence type="ECO:0000256" key="5">
    <source>
        <dbReference type="ARBA" id="ARBA00022833"/>
    </source>
</evidence>
<dbReference type="GO" id="GO:0000981">
    <property type="term" value="F:DNA-binding transcription factor activity, RNA polymerase II-specific"/>
    <property type="evidence" value="ECO:0007669"/>
    <property type="project" value="TreeGrafter"/>
</dbReference>
<feature type="domain" description="C2H2-type" evidence="8">
    <location>
        <begin position="398"/>
        <end position="426"/>
    </location>
</feature>
<dbReference type="AlphaFoldDB" id="A0AAD9K9B6"/>
<evidence type="ECO:0000256" key="7">
    <source>
        <dbReference type="PROSITE-ProRule" id="PRU00042"/>
    </source>
</evidence>
<evidence type="ECO:0000256" key="2">
    <source>
        <dbReference type="ARBA" id="ARBA00022723"/>
    </source>
</evidence>
<gene>
    <name evidence="9" type="ORF">LSH36_39g08026</name>
</gene>
<dbReference type="Pfam" id="PF00096">
    <property type="entry name" value="zf-C2H2"/>
    <property type="match status" value="2"/>
</dbReference>
<dbReference type="EMBL" id="JAODUP010000039">
    <property type="protein sequence ID" value="KAK2166425.1"/>
    <property type="molecule type" value="Genomic_DNA"/>
</dbReference>
<dbReference type="InterPro" id="IPR036236">
    <property type="entry name" value="Znf_C2H2_sf"/>
</dbReference>
<dbReference type="SMART" id="SM00355">
    <property type="entry name" value="ZnF_C2H2"/>
    <property type="match status" value="7"/>
</dbReference>
<dbReference type="SUPFAM" id="SSF57667">
    <property type="entry name" value="beta-beta-alpha zinc fingers"/>
    <property type="match status" value="2"/>
</dbReference>
<evidence type="ECO:0000313" key="10">
    <source>
        <dbReference type="Proteomes" id="UP001208570"/>
    </source>
</evidence>
<feature type="domain" description="C2H2-type" evidence="8">
    <location>
        <begin position="456"/>
        <end position="484"/>
    </location>
</feature>
<dbReference type="Proteomes" id="UP001208570">
    <property type="component" value="Unassembled WGS sequence"/>
</dbReference>
<protein>
    <recommendedName>
        <fullName evidence="8">C2H2-type domain-containing protein</fullName>
    </recommendedName>
</protein>
<dbReference type="GO" id="GO:0005634">
    <property type="term" value="C:nucleus"/>
    <property type="evidence" value="ECO:0007669"/>
    <property type="project" value="UniProtKB-SubCell"/>
</dbReference>
<name>A0AAD9K9B6_9ANNE</name>
<keyword evidence="6" id="KW-0539">Nucleus</keyword>
<feature type="domain" description="C2H2-type" evidence="8">
    <location>
        <begin position="428"/>
        <end position="455"/>
    </location>
</feature>
<comment type="subcellular location">
    <subcellularLocation>
        <location evidence="1">Nucleus</location>
    </subcellularLocation>
</comment>
<comment type="caution">
    <text evidence="9">The sequence shown here is derived from an EMBL/GenBank/DDBJ whole genome shotgun (WGS) entry which is preliminary data.</text>
</comment>
<feature type="domain" description="C2H2-type" evidence="8">
    <location>
        <begin position="369"/>
        <end position="396"/>
    </location>
</feature>
<evidence type="ECO:0000313" key="9">
    <source>
        <dbReference type="EMBL" id="KAK2166425.1"/>
    </source>
</evidence>
<dbReference type="InterPro" id="IPR013087">
    <property type="entry name" value="Znf_C2H2_type"/>
</dbReference>
<dbReference type="PROSITE" id="PS50157">
    <property type="entry name" value="ZINC_FINGER_C2H2_2"/>
    <property type="match status" value="5"/>
</dbReference>
<dbReference type="PROSITE" id="PS00028">
    <property type="entry name" value="ZINC_FINGER_C2H2_1"/>
    <property type="match status" value="5"/>
</dbReference>
<dbReference type="FunFam" id="3.30.160.60:FF:000145">
    <property type="entry name" value="Zinc finger protein 574"/>
    <property type="match status" value="1"/>
</dbReference>
<dbReference type="Gene3D" id="3.30.160.60">
    <property type="entry name" value="Classic Zinc Finger"/>
    <property type="match status" value="2"/>
</dbReference>
<dbReference type="GO" id="GO:0000978">
    <property type="term" value="F:RNA polymerase II cis-regulatory region sequence-specific DNA binding"/>
    <property type="evidence" value="ECO:0007669"/>
    <property type="project" value="TreeGrafter"/>
</dbReference>
<keyword evidence="2" id="KW-0479">Metal-binding</keyword>
<dbReference type="GO" id="GO:0008270">
    <property type="term" value="F:zinc ion binding"/>
    <property type="evidence" value="ECO:0007669"/>
    <property type="project" value="UniProtKB-KW"/>
</dbReference>
<keyword evidence="4 7" id="KW-0863">Zinc-finger</keyword>
<dbReference type="PANTHER" id="PTHR24388:SF104">
    <property type="entry name" value="AT-RICH BINDING PROTEIN-RELATED"/>
    <property type="match status" value="1"/>
</dbReference>
<keyword evidence="3" id="KW-0677">Repeat</keyword>
<dbReference type="InterPro" id="IPR050527">
    <property type="entry name" value="Snail/Krueppel_Znf"/>
</dbReference>
<reference evidence="9" key="1">
    <citation type="journal article" date="2023" name="Mol. Biol. Evol.">
        <title>Third-Generation Sequencing Reveals the Adaptive Role of the Epigenome in Three Deep-Sea Polychaetes.</title>
        <authorList>
            <person name="Perez M."/>
            <person name="Aroh O."/>
            <person name="Sun Y."/>
            <person name="Lan Y."/>
            <person name="Juniper S.K."/>
            <person name="Young C.R."/>
            <person name="Angers B."/>
            <person name="Qian P.Y."/>
        </authorList>
    </citation>
    <scope>NUCLEOTIDE SEQUENCE</scope>
    <source>
        <strain evidence="9">P08H-3</strain>
    </source>
</reference>